<proteinExistence type="predicted"/>
<accession>A0ABQ2SW44</accession>
<dbReference type="RefSeq" id="WP_229779593.1">
    <property type="nucleotide sequence ID" value="NZ_BMQO01000026.1"/>
</dbReference>
<dbReference type="PANTHER" id="PTHR48234:SF1">
    <property type="entry name" value="SEA DOMAIN-CONTAINING PROTEIN-RELATED"/>
    <property type="match status" value="1"/>
</dbReference>
<feature type="region of interest" description="Disordered" evidence="2">
    <location>
        <begin position="190"/>
        <end position="260"/>
    </location>
</feature>
<keyword evidence="4" id="KW-1185">Reference proteome</keyword>
<feature type="region of interest" description="Disordered" evidence="2">
    <location>
        <begin position="43"/>
        <end position="88"/>
    </location>
</feature>
<keyword evidence="1" id="KW-0175">Coiled coil</keyword>
<reference evidence="4" key="1">
    <citation type="journal article" date="2019" name="Int. J. Syst. Evol. Microbiol.">
        <title>The Global Catalogue of Microorganisms (GCM) 10K type strain sequencing project: providing services to taxonomists for standard genome sequencing and annotation.</title>
        <authorList>
            <consortium name="The Broad Institute Genomics Platform"/>
            <consortium name="The Broad Institute Genome Sequencing Center for Infectious Disease"/>
            <person name="Wu L."/>
            <person name="Ma J."/>
        </authorList>
    </citation>
    <scope>NUCLEOTIDE SEQUENCE [LARGE SCALE GENOMIC DNA]</scope>
    <source>
        <strain evidence="4">JCM 31406</strain>
    </source>
</reference>
<dbReference type="Proteomes" id="UP000620633">
    <property type="component" value="Unassembled WGS sequence"/>
</dbReference>
<feature type="region of interest" description="Disordered" evidence="2">
    <location>
        <begin position="274"/>
        <end position="302"/>
    </location>
</feature>
<organism evidence="3 4">
    <name type="scientific">Deinococcus knuensis</name>
    <dbReference type="NCBI Taxonomy" id="1837380"/>
    <lineage>
        <taxon>Bacteria</taxon>
        <taxon>Thermotogati</taxon>
        <taxon>Deinococcota</taxon>
        <taxon>Deinococci</taxon>
        <taxon>Deinococcales</taxon>
        <taxon>Deinococcaceae</taxon>
        <taxon>Deinococcus</taxon>
    </lineage>
</organism>
<protein>
    <submittedName>
        <fullName evidence="3">Uncharacterized protein</fullName>
    </submittedName>
</protein>
<feature type="compositionally biased region" description="Low complexity" evidence="2">
    <location>
        <begin position="218"/>
        <end position="229"/>
    </location>
</feature>
<dbReference type="PRINTS" id="PR01217">
    <property type="entry name" value="PRICHEXTENSN"/>
</dbReference>
<feature type="compositionally biased region" description="Pro residues" evidence="2">
    <location>
        <begin position="194"/>
        <end position="217"/>
    </location>
</feature>
<sequence>MQQLTPGERVDIRHLFGPAGLDTLDLHLSRAPDGLRLWVTATQDSGAAGQPGPGPSSTSPSSTSPSPTNPSSVSPSSVSPGPDLAAPRGSDARIRLGYALPAGITHLTVGCSWRGPHAWNGTLSLAGGGTLHASVDLGAPAVPGAPDLPRSMLLVELYLHERRWRLRVRGEETRGGPAGAARLLGVPEAQLRPDPLPTPPAPAPAAPPPAAPPPAAPARPVVRPSVRPAAPVPPAPPVTAPPPPAAPPSPAPPTPDANDSVLGRFQKAWHALLGLPADPAPGATQAAPDTRRTRPDAQAGAVTRRTLQDLKRRLDLTAQDLKPGADGLDANAARLRVRHAQLLETHGRIEREARDLEDQRGRLRALNLLDAQETELRAVENEIERAVQALQTATDDLATELVSGRLLDSRARLGAEDRYLRGLGTQGDRSLGDLTGRPASPTPATPVTPPPTTLTSPTAAPSTPTPDGSHPAPRVTLTPPGNPPPGRPDPTPDTPPGRDDAPGENDGGLVIPWLNRR</sequence>
<evidence type="ECO:0000256" key="2">
    <source>
        <dbReference type="SAM" id="MobiDB-lite"/>
    </source>
</evidence>
<feature type="compositionally biased region" description="Pro residues" evidence="2">
    <location>
        <begin position="230"/>
        <end position="255"/>
    </location>
</feature>
<feature type="region of interest" description="Disordered" evidence="2">
    <location>
        <begin position="423"/>
        <end position="517"/>
    </location>
</feature>
<name>A0ABQ2SW44_9DEIO</name>
<feature type="compositionally biased region" description="Pro residues" evidence="2">
    <location>
        <begin position="440"/>
        <end position="452"/>
    </location>
</feature>
<evidence type="ECO:0000256" key="1">
    <source>
        <dbReference type="SAM" id="Coils"/>
    </source>
</evidence>
<dbReference type="EMBL" id="BMQO01000026">
    <property type="protein sequence ID" value="GGS39942.1"/>
    <property type="molecule type" value="Genomic_DNA"/>
</dbReference>
<evidence type="ECO:0000313" key="3">
    <source>
        <dbReference type="EMBL" id="GGS39942.1"/>
    </source>
</evidence>
<feature type="compositionally biased region" description="Low complexity" evidence="2">
    <location>
        <begin position="453"/>
        <end position="466"/>
    </location>
</feature>
<feature type="compositionally biased region" description="Low complexity" evidence="2">
    <location>
        <begin position="55"/>
        <end position="82"/>
    </location>
</feature>
<evidence type="ECO:0000313" key="4">
    <source>
        <dbReference type="Proteomes" id="UP000620633"/>
    </source>
</evidence>
<dbReference type="InterPro" id="IPR052506">
    <property type="entry name" value="Bact_Fn-Binding"/>
</dbReference>
<gene>
    <name evidence="3" type="ORF">GCM10008961_34150</name>
</gene>
<dbReference type="PANTHER" id="PTHR48234">
    <property type="entry name" value="GH09231P"/>
    <property type="match status" value="1"/>
</dbReference>
<feature type="coiled-coil region" evidence="1">
    <location>
        <begin position="339"/>
        <end position="396"/>
    </location>
</feature>
<feature type="compositionally biased region" description="Pro residues" evidence="2">
    <location>
        <begin position="480"/>
        <end position="495"/>
    </location>
</feature>
<comment type="caution">
    <text evidence="3">The sequence shown here is derived from an EMBL/GenBank/DDBJ whole genome shotgun (WGS) entry which is preliminary data.</text>
</comment>